<evidence type="ECO:0000313" key="1">
    <source>
        <dbReference type="EMBL" id="XAU14615.1"/>
    </source>
</evidence>
<dbReference type="PANTHER" id="PTHR35866">
    <property type="entry name" value="PUTATIVE-RELATED"/>
    <property type="match status" value="1"/>
</dbReference>
<gene>
    <name evidence="1" type="ORF">WCY31_10215</name>
</gene>
<evidence type="ECO:0000313" key="2">
    <source>
        <dbReference type="Proteomes" id="UP001447842"/>
    </source>
</evidence>
<dbReference type="Proteomes" id="UP001447842">
    <property type="component" value="Chromosome"/>
</dbReference>
<protein>
    <submittedName>
        <fullName evidence="1">YkgJ family cysteine cluster protein</fullName>
    </submittedName>
</protein>
<dbReference type="RefSeq" id="WP_345972300.1">
    <property type="nucleotide sequence ID" value="NZ_CP147920.1"/>
</dbReference>
<dbReference type="InterPro" id="IPR005358">
    <property type="entry name" value="Puta_zinc/iron-chelating_dom"/>
</dbReference>
<dbReference type="EMBL" id="CP147920">
    <property type="protein sequence ID" value="XAU14615.1"/>
    <property type="molecule type" value="Genomic_DNA"/>
</dbReference>
<accession>A0ABZ3H7U1</accession>
<dbReference type="Pfam" id="PF03692">
    <property type="entry name" value="CxxCxxCC"/>
    <property type="match status" value="1"/>
</dbReference>
<proteinExistence type="predicted"/>
<name>A0ABZ3H7U1_9BACT</name>
<keyword evidence="2" id="KW-1185">Reference proteome</keyword>
<organism evidence="1 2">
    <name type="scientific">Sulfurimonas diazotrophicus</name>
    <dbReference type="NCBI Taxonomy" id="3131939"/>
    <lineage>
        <taxon>Bacteria</taxon>
        <taxon>Pseudomonadati</taxon>
        <taxon>Campylobacterota</taxon>
        <taxon>Epsilonproteobacteria</taxon>
        <taxon>Campylobacterales</taxon>
        <taxon>Sulfurimonadaceae</taxon>
        <taxon>Sulfurimonas</taxon>
    </lineage>
</organism>
<dbReference type="PANTHER" id="PTHR35866:SF1">
    <property type="entry name" value="YKGJ FAMILY CYSTEINE CLUSTER PROTEIN"/>
    <property type="match status" value="1"/>
</dbReference>
<reference evidence="1 2" key="1">
    <citation type="submission" date="2024-03" db="EMBL/GenBank/DDBJ databases">
        <title>Sulfurimonas sp. HSL3-1.</title>
        <authorList>
            <person name="Wang S."/>
        </authorList>
    </citation>
    <scope>NUCLEOTIDE SEQUENCE [LARGE SCALE GENOMIC DNA]</scope>
    <source>
        <strain evidence="1 2">HSL3-1</strain>
    </source>
</reference>
<sequence length="123" mass="14055">MIKEDGYPYAFDPSACTGCGGRCCTGESGNIFVSPEEILALAAALEMAETEFRLTYLEKRGYKFSIKERIVGMSHDCIFFDRETNGCRVYTARPSQCRTFPFWEYYKTRVDELKRECPGIVDV</sequence>